<dbReference type="InterPro" id="IPR029787">
    <property type="entry name" value="Nucleotide_cyclase"/>
</dbReference>
<dbReference type="SUPFAM" id="SSF55073">
    <property type="entry name" value="Nucleotide cyclase"/>
    <property type="match status" value="1"/>
</dbReference>
<evidence type="ECO:0000313" key="7">
    <source>
        <dbReference type="EMBL" id="KAB7890519.1"/>
    </source>
</evidence>
<evidence type="ECO:0000313" key="8">
    <source>
        <dbReference type="Proteomes" id="UP000461010"/>
    </source>
</evidence>
<dbReference type="Proteomes" id="UP000461010">
    <property type="component" value="Unassembled WGS sequence"/>
</dbReference>
<dbReference type="InterPro" id="IPR043128">
    <property type="entry name" value="Rev_trsase/Diguanyl_cyclase"/>
</dbReference>
<dbReference type="PANTHER" id="PTHR45138">
    <property type="entry name" value="REGULATORY COMPONENTS OF SENSORY TRANSDUCTION SYSTEM"/>
    <property type="match status" value="1"/>
</dbReference>
<dbReference type="Gene3D" id="3.30.70.270">
    <property type="match status" value="1"/>
</dbReference>
<dbReference type="AlphaFoldDB" id="A0A6L4WU03"/>
<comment type="catalytic activity">
    <reaction evidence="2">
        <text>2 GTP = 3',3'-c-di-GMP + 2 diphosphate</text>
        <dbReference type="Rhea" id="RHEA:24898"/>
        <dbReference type="ChEBI" id="CHEBI:33019"/>
        <dbReference type="ChEBI" id="CHEBI:37565"/>
        <dbReference type="ChEBI" id="CHEBI:58805"/>
        <dbReference type="EC" id="2.7.7.65"/>
    </reaction>
</comment>
<dbReference type="Pfam" id="PF00990">
    <property type="entry name" value="GGDEF"/>
    <property type="match status" value="1"/>
</dbReference>
<proteinExistence type="predicted"/>
<comment type="caution">
    <text evidence="6">The sequence shown here is derived from an EMBL/GenBank/DDBJ whole genome shotgun (WGS) entry which is preliminary data.</text>
</comment>
<evidence type="ECO:0000256" key="1">
    <source>
        <dbReference type="ARBA" id="ARBA00012528"/>
    </source>
</evidence>
<dbReference type="EMBL" id="WFKK01000029">
    <property type="protein sequence ID" value="KAB7887821.1"/>
    <property type="molecule type" value="Genomic_DNA"/>
</dbReference>
<sequence>MKIKNIVFILIISMSSLFSQENNKITLQLDWLNQFQFAGYYTAKEKGFYKNNNLDVTIKEFSNNVSLVENVINNSNTYGIGKSSLIIDKLHNKNIVLLAAIYQNSPMTLITLKKSKINTLLDLKNKKVMLTSDAKDTVSIHSMIKSQNLQLENIEFIPHSFNLEDLINGKTDAMACYLSNEPFILKNRNIEFNIFNPSDYGFDFYGGILFTSNDELENNPKRVKDFHTASMQGWNYAFSNIEETAKLIYEKYNTQNKSLESLIYEGQILKKLAQRVDDKPLGFIDQKKINEIKRLYSVLGFTGKTNVSFDNFIFNNQKVILNKLENDFIKDNKFTLLTNIKNRPFSYIDDNEIKGIETDLFGLLSKKMNIADNVIEKPTNPSIFNNLRTNSIHLGFNYSTNQVNLAKTLYSEPILKIPMAIATTHDKNLITDLSILKKQKLVVLKNSNIYNELKSKYKNIDFILADTKKEAFTLIKKEKAFGFIDNILSLSHEIIIRKLSTIKISGSLPYNLEMRVSTNKENFVLIDIINKIIPLISKKEKEEIVKKYQLIIFEKVNDYSWIYKFILPLLFAIIIILLVNNKMRKEISKRKKAEETLKDYANKDSLTKIFNRAKIDSVLKEEIKKAKLFDETFSVIFFDIDDFKLINDDFGHIKGDNVLIKLASLVSKNIRDSDIIGRWGGEEFIIILPNTTSNKAFILANNLRELVLKNNFEINKQLTISIGITQYTPNDTKKDLIKRADEAMYYVKNKGKNAVKIL</sequence>
<dbReference type="Gene3D" id="3.40.190.10">
    <property type="entry name" value="Periplasmic binding protein-like II"/>
    <property type="match status" value="4"/>
</dbReference>
<dbReference type="SUPFAM" id="SSF53850">
    <property type="entry name" value="Periplasmic binding protein-like II"/>
    <property type="match status" value="2"/>
</dbReference>
<dbReference type="NCBIfam" id="TIGR00254">
    <property type="entry name" value="GGDEF"/>
    <property type="match status" value="1"/>
</dbReference>
<evidence type="ECO:0000313" key="6">
    <source>
        <dbReference type="EMBL" id="KAB7887821.1"/>
    </source>
</evidence>
<keyword evidence="3" id="KW-0812">Transmembrane</keyword>
<reference evidence="8 9" key="1">
    <citation type="submission" date="2019-10" db="EMBL/GenBank/DDBJ databases">
        <title>Poseidonibacter ostreae sp. nov., isolated from the gut of the Ostrea denselamellosa.</title>
        <authorList>
            <person name="Choi A."/>
        </authorList>
    </citation>
    <scope>NUCLEOTIDE SEQUENCE [LARGE SCALE GENOMIC DNA]</scope>
    <source>
        <strain evidence="6 9">SJOD-M-33</strain>
        <strain evidence="7 8">SJOD-M-5</strain>
    </source>
</reference>
<dbReference type="InterPro" id="IPR015168">
    <property type="entry name" value="SsuA/THI5"/>
</dbReference>
<gene>
    <name evidence="7" type="ORF">GBG18_08740</name>
    <name evidence="6" type="ORF">GBG19_10045</name>
</gene>
<dbReference type="FunFam" id="3.30.70.270:FF:000001">
    <property type="entry name" value="Diguanylate cyclase domain protein"/>
    <property type="match status" value="1"/>
</dbReference>
<dbReference type="SMART" id="SM00267">
    <property type="entry name" value="GGDEF"/>
    <property type="match status" value="1"/>
</dbReference>
<dbReference type="Pfam" id="PF09084">
    <property type="entry name" value="NMT1"/>
    <property type="match status" value="1"/>
</dbReference>
<dbReference type="PANTHER" id="PTHR45138:SF9">
    <property type="entry name" value="DIGUANYLATE CYCLASE DGCM-RELATED"/>
    <property type="match status" value="1"/>
</dbReference>
<evidence type="ECO:0000259" key="5">
    <source>
        <dbReference type="PROSITE" id="PS50887"/>
    </source>
</evidence>
<organism evidence="6 9">
    <name type="scientific">Poseidonibacter ostreae</name>
    <dbReference type="NCBI Taxonomy" id="2654171"/>
    <lineage>
        <taxon>Bacteria</taxon>
        <taxon>Pseudomonadati</taxon>
        <taxon>Campylobacterota</taxon>
        <taxon>Epsilonproteobacteria</taxon>
        <taxon>Campylobacterales</taxon>
        <taxon>Arcobacteraceae</taxon>
        <taxon>Poseidonibacter</taxon>
    </lineage>
</organism>
<dbReference type="GO" id="GO:0052621">
    <property type="term" value="F:diguanylate cyclase activity"/>
    <property type="evidence" value="ECO:0007669"/>
    <property type="project" value="UniProtKB-EC"/>
</dbReference>
<keyword evidence="8" id="KW-1185">Reference proteome</keyword>
<dbReference type="CDD" id="cd01949">
    <property type="entry name" value="GGDEF"/>
    <property type="match status" value="1"/>
</dbReference>
<evidence type="ECO:0000256" key="4">
    <source>
        <dbReference type="SAM" id="SignalP"/>
    </source>
</evidence>
<keyword evidence="4" id="KW-0732">Signal</keyword>
<feature type="signal peptide" evidence="4">
    <location>
        <begin position="1"/>
        <end position="19"/>
    </location>
</feature>
<dbReference type="EC" id="2.7.7.65" evidence="1"/>
<evidence type="ECO:0000256" key="2">
    <source>
        <dbReference type="ARBA" id="ARBA00034247"/>
    </source>
</evidence>
<keyword evidence="3" id="KW-0472">Membrane</keyword>
<accession>A0A6L4WU03</accession>
<evidence type="ECO:0000256" key="3">
    <source>
        <dbReference type="SAM" id="Phobius"/>
    </source>
</evidence>
<dbReference type="InterPro" id="IPR050469">
    <property type="entry name" value="Diguanylate_Cyclase"/>
</dbReference>
<keyword evidence="3" id="KW-1133">Transmembrane helix</keyword>
<protein>
    <recommendedName>
        <fullName evidence="1">diguanylate cyclase</fullName>
        <ecNumber evidence="1">2.7.7.65</ecNumber>
    </recommendedName>
</protein>
<feature type="chain" id="PRO_5026808065" description="diguanylate cyclase" evidence="4">
    <location>
        <begin position="20"/>
        <end position="758"/>
    </location>
</feature>
<feature type="transmembrane region" description="Helical" evidence="3">
    <location>
        <begin position="561"/>
        <end position="580"/>
    </location>
</feature>
<dbReference type="RefSeq" id="WP_152190277.1">
    <property type="nucleotide sequence ID" value="NZ_WFKI01000021.1"/>
</dbReference>
<feature type="domain" description="GGDEF" evidence="5">
    <location>
        <begin position="631"/>
        <end position="758"/>
    </location>
</feature>
<dbReference type="SMART" id="SM00062">
    <property type="entry name" value="PBPb"/>
    <property type="match status" value="1"/>
</dbReference>
<dbReference type="InterPro" id="IPR001638">
    <property type="entry name" value="Solute-binding_3/MltF_N"/>
</dbReference>
<dbReference type="Proteomes" id="UP000472839">
    <property type="component" value="Unassembled WGS sequence"/>
</dbReference>
<name>A0A6L4WU03_9BACT</name>
<dbReference type="PROSITE" id="PS50887">
    <property type="entry name" value="GGDEF"/>
    <property type="match status" value="1"/>
</dbReference>
<dbReference type="InterPro" id="IPR000160">
    <property type="entry name" value="GGDEF_dom"/>
</dbReference>
<dbReference type="EMBL" id="WFKJ01000024">
    <property type="protein sequence ID" value="KAB7890519.1"/>
    <property type="molecule type" value="Genomic_DNA"/>
</dbReference>
<evidence type="ECO:0000313" key="9">
    <source>
        <dbReference type="Proteomes" id="UP000472839"/>
    </source>
</evidence>